<evidence type="ECO:0000313" key="3">
    <source>
        <dbReference type="EMBL" id="QTR03449.1"/>
    </source>
</evidence>
<reference evidence="3" key="2">
    <citation type="submission" date="2021-04" db="EMBL/GenBank/DDBJ databases">
        <title>Saccharothrix algeriensis WGS.</title>
        <authorList>
            <person name="Stuskova K."/>
            <person name="Hakalova E."/>
            <person name="Tebbal A.B."/>
            <person name="Eichmeier A."/>
        </authorList>
    </citation>
    <scope>NUCLEOTIDE SEQUENCE</scope>
    <source>
        <strain evidence="3">NRRL B-24137</strain>
    </source>
</reference>
<dbReference type="Proteomes" id="UP001195724">
    <property type="component" value="Unassembled WGS sequence"/>
</dbReference>
<organism evidence="3 4">
    <name type="scientific">Saccharothrix algeriensis</name>
    <dbReference type="NCBI Taxonomy" id="173560"/>
    <lineage>
        <taxon>Bacteria</taxon>
        <taxon>Bacillati</taxon>
        <taxon>Actinomycetota</taxon>
        <taxon>Actinomycetes</taxon>
        <taxon>Pseudonocardiales</taxon>
        <taxon>Pseudonocardiaceae</taxon>
        <taxon>Saccharothrix</taxon>
    </lineage>
</organism>
<dbReference type="EMBL" id="CP072788">
    <property type="protein sequence ID" value="QTR03449.1"/>
    <property type="molecule type" value="Genomic_DNA"/>
</dbReference>
<evidence type="ECO:0000313" key="5">
    <source>
        <dbReference type="Proteomes" id="UP001195724"/>
    </source>
</evidence>
<dbReference type="Proteomes" id="UP000671828">
    <property type="component" value="Chromosome"/>
</dbReference>
<accession>A0A8T8HYJ0</accession>
<dbReference type="RefSeq" id="WP_204845758.1">
    <property type="nucleotide sequence ID" value="NZ_JAFBCL010000001.1"/>
</dbReference>
<reference evidence="2 5" key="1">
    <citation type="submission" date="2021-01" db="EMBL/GenBank/DDBJ databases">
        <title>Sequencing the genomes of 1000 actinobacteria strains.</title>
        <authorList>
            <person name="Klenk H.-P."/>
        </authorList>
    </citation>
    <scope>NUCLEOTIDE SEQUENCE [LARGE SCALE GENOMIC DNA]</scope>
    <source>
        <strain evidence="2 5">DSM 44581</strain>
    </source>
</reference>
<evidence type="ECO:0000313" key="2">
    <source>
        <dbReference type="EMBL" id="MBM7815213.1"/>
    </source>
</evidence>
<keyword evidence="5" id="KW-1185">Reference proteome</keyword>
<gene>
    <name evidence="3" type="ORF">J7S33_31890</name>
    <name evidence="2" type="ORF">JOE68_006078</name>
</gene>
<dbReference type="EMBL" id="JAFBCL010000001">
    <property type="protein sequence ID" value="MBM7815213.1"/>
    <property type="molecule type" value="Genomic_DNA"/>
</dbReference>
<sequence length="55" mass="6207">MIRRAECWWVEKAPYSRKKAVVWIYEQGSAKTDMDHGKVSALKGDGCRPRAVSPG</sequence>
<feature type="region of interest" description="Disordered" evidence="1">
    <location>
        <begin position="35"/>
        <end position="55"/>
    </location>
</feature>
<evidence type="ECO:0000256" key="1">
    <source>
        <dbReference type="SAM" id="MobiDB-lite"/>
    </source>
</evidence>
<protein>
    <submittedName>
        <fullName evidence="3">Uncharacterized protein</fullName>
    </submittedName>
</protein>
<evidence type="ECO:0000313" key="4">
    <source>
        <dbReference type="Proteomes" id="UP000671828"/>
    </source>
</evidence>
<proteinExistence type="predicted"/>
<dbReference type="AlphaFoldDB" id="A0A8T8HYJ0"/>
<name>A0A8T8HYJ0_9PSEU</name>